<sequence length="124" mass="14282">MCSEFRICCWGFSRGQLSPAREEYTSLTSFSVLSHYFFCTLQIRCATSTLWCAQNIYLSSFTSLQHYITMELSINAEVYSLSSKKRVVLQIRSPFVKNKYRSFCFELSSAVPNGLFPLSRCVHV</sequence>
<dbReference type="Gene3D" id="3.40.50.10900">
    <property type="entry name" value="PAC-like subunit"/>
    <property type="match status" value="1"/>
</dbReference>
<protein>
    <submittedName>
        <fullName evidence="1">Uncharacterized protein</fullName>
    </submittedName>
</protein>
<dbReference type="OrthoDB" id="10260712at2759"/>
<organism evidence="1 2">
    <name type="scientific">Gopherus evgoodei</name>
    <name type="common">Goodes thornscrub tortoise</name>
    <dbReference type="NCBI Taxonomy" id="1825980"/>
    <lineage>
        <taxon>Eukaryota</taxon>
        <taxon>Metazoa</taxon>
        <taxon>Chordata</taxon>
        <taxon>Craniata</taxon>
        <taxon>Vertebrata</taxon>
        <taxon>Euteleostomi</taxon>
        <taxon>Archelosauria</taxon>
        <taxon>Testudinata</taxon>
        <taxon>Testudines</taxon>
        <taxon>Cryptodira</taxon>
        <taxon>Durocryptodira</taxon>
        <taxon>Testudinoidea</taxon>
        <taxon>Testudinidae</taxon>
        <taxon>Gopherus</taxon>
    </lineage>
</organism>
<dbReference type="AlphaFoldDB" id="A0A8C4VJE3"/>
<reference evidence="1" key="1">
    <citation type="submission" date="2019-06" db="EMBL/GenBank/DDBJ databases">
        <title>G10K-VGP Goodes thornscrub tortoise genome, primary haplotype.</title>
        <authorList>
            <person name="Murphy B."/>
            <person name="Edwards T."/>
            <person name="Rhie A."/>
            <person name="Koren S."/>
            <person name="Phillippy A."/>
            <person name="Fedrigo O."/>
            <person name="Haase B."/>
            <person name="Mountcastle J."/>
            <person name="Lewin H."/>
            <person name="Damas J."/>
            <person name="Howe K."/>
            <person name="Formenti G."/>
            <person name="Myers G."/>
            <person name="Durbin R."/>
            <person name="Jarvis E.D."/>
        </authorList>
    </citation>
    <scope>NUCLEOTIDE SEQUENCE [LARGE SCALE GENOMIC DNA]</scope>
</reference>
<dbReference type="Ensembl" id="ENSGEVT00005003503.1">
    <property type="protein sequence ID" value="ENSGEVP00005003351.1"/>
    <property type="gene ID" value="ENSGEVG00005002463.1"/>
</dbReference>
<proteinExistence type="predicted"/>
<name>A0A8C4VJE3_9SAUR</name>
<dbReference type="InterPro" id="IPR038389">
    <property type="entry name" value="PSMG2_sf"/>
</dbReference>
<reference evidence="1" key="3">
    <citation type="submission" date="2025-09" db="UniProtKB">
        <authorList>
            <consortium name="Ensembl"/>
        </authorList>
    </citation>
    <scope>IDENTIFICATION</scope>
</reference>
<evidence type="ECO:0000313" key="2">
    <source>
        <dbReference type="Proteomes" id="UP000694390"/>
    </source>
</evidence>
<evidence type="ECO:0000313" key="1">
    <source>
        <dbReference type="Ensembl" id="ENSGEVP00005003351.1"/>
    </source>
</evidence>
<reference evidence="1" key="2">
    <citation type="submission" date="2025-08" db="UniProtKB">
        <authorList>
            <consortium name="Ensembl"/>
        </authorList>
    </citation>
    <scope>IDENTIFICATION</scope>
</reference>
<accession>A0A8C4VJE3</accession>
<keyword evidence="2" id="KW-1185">Reference proteome</keyword>
<dbReference type="Proteomes" id="UP000694390">
    <property type="component" value="Chromosome 2"/>
</dbReference>